<evidence type="ECO:0000313" key="2">
    <source>
        <dbReference type="WBParaSite" id="RSKR_0000569316.1"/>
    </source>
</evidence>
<organism evidence="1 2">
    <name type="scientific">Rhabditophanes sp. KR3021</name>
    <dbReference type="NCBI Taxonomy" id="114890"/>
    <lineage>
        <taxon>Eukaryota</taxon>
        <taxon>Metazoa</taxon>
        <taxon>Ecdysozoa</taxon>
        <taxon>Nematoda</taxon>
        <taxon>Chromadorea</taxon>
        <taxon>Rhabditida</taxon>
        <taxon>Tylenchina</taxon>
        <taxon>Panagrolaimomorpha</taxon>
        <taxon>Strongyloidoidea</taxon>
        <taxon>Alloionematidae</taxon>
        <taxon>Rhabditophanes</taxon>
    </lineage>
</organism>
<sequence length="373" mass="43210">MADITYSESVGVLNMDANGCNMSLSKIPVLHPGNLLGIDLTLNGMQEYTTFNHDDLLKWIGWVTFQSGRGLFQCILKQRTCLMKHNEGNTVSERLYGIGLCINRGIYTKIKNRKSLEKKIFILYKTGDVFNISDKETFIKRKNADLRNQVDKLTFRMAKVVEVLTHQKQYVNLKKDSFNCNYTSTLLVKKKLTKRNSDDFLNLLLFADCDIFEKHVDSPSDLKPSEIKSMSFKLLSKFIFKKLENNVKPEWIDQLREVGGNYLVFLPNNKQPNQTQVNIGRYLIDISKMKDNISKEDEELKSQALLVYFEMIEFYNANQENLEYVSMTYSNGKWNFKTHKKGKHFTRKSKNWKADDCIVGAIKQINGCHVIND</sequence>
<dbReference type="Proteomes" id="UP000095286">
    <property type="component" value="Unplaced"/>
</dbReference>
<evidence type="ECO:0000313" key="1">
    <source>
        <dbReference type="Proteomes" id="UP000095286"/>
    </source>
</evidence>
<reference evidence="2" key="1">
    <citation type="submission" date="2016-11" db="UniProtKB">
        <authorList>
            <consortium name="WormBaseParasite"/>
        </authorList>
    </citation>
    <scope>IDENTIFICATION</scope>
    <source>
        <strain evidence="2">KR3021</strain>
    </source>
</reference>
<name>A0AC35TYE4_9BILA</name>
<protein>
    <submittedName>
        <fullName evidence="2">FERM domain-containing protein</fullName>
    </submittedName>
</protein>
<accession>A0AC35TYE4</accession>
<proteinExistence type="predicted"/>
<dbReference type="WBParaSite" id="RSKR_0000569316.1">
    <property type="protein sequence ID" value="RSKR_0000569316.1"/>
    <property type="gene ID" value="RSKR_0000569316"/>
</dbReference>